<dbReference type="CDD" id="cd02603">
    <property type="entry name" value="HAD_sEH-N_like"/>
    <property type="match status" value="1"/>
</dbReference>
<dbReference type="InterPro" id="IPR006439">
    <property type="entry name" value="HAD-SF_hydro_IA"/>
</dbReference>
<name>A0A5C6AU39_9BACT</name>
<keyword evidence="2" id="KW-1185">Reference proteome</keyword>
<dbReference type="Gene3D" id="1.10.150.240">
    <property type="entry name" value="Putative phosphatase, domain 2"/>
    <property type="match status" value="1"/>
</dbReference>
<dbReference type="GO" id="GO:0018784">
    <property type="term" value="F:(S)-2-haloacid dehalogenase activity"/>
    <property type="evidence" value="ECO:0007669"/>
    <property type="project" value="UniProtKB-EC"/>
</dbReference>
<dbReference type="InterPro" id="IPR023214">
    <property type="entry name" value="HAD_sf"/>
</dbReference>
<dbReference type="InterPro" id="IPR036412">
    <property type="entry name" value="HAD-like_sf"/>
</dbReference>
<organism evidence="1 2">
    <name type="scientific">Neorhodopirellula pilleata</name>
    <dbReference type="NCBI Taxonomy" id="2714738"/>
    <lineage>
        <taxon>Bacteria</taxon>
        <taxon>Pseudomonadati</taxon>
        <taxon>Planctomycetota</taxon>
        <taxon>Planctomycetia</taxon>
        <taxon>Pirellulales</taxon>
        <taxon>Pirellulaceae</taxon>
        <taxon>Neorhodopirellula</taxon>
    </lineage>
</organism>
<accession>A0A5C6AU39</accession>
<dbReference type="PANTHER" id="PTHR43611">
    <property type="entry name" value="ALPHA-D-GLUCOSE 1-PHOSPHATE PHOSPHATASE"/>
    <property type="match status" value="1"/>
</dbReference>
<comment type="caution">
    <text evidence="1">The sequence shown here is derived from an EMBL/GenBank/DDBJ whole genome shotgun (WGS) entry which is preliminary data.</text>
</comment>
<sequence>MNAEAVCGRDGGAVKMLTSPTRLLLLIAVMTSTPIRFVYFDLGNILVAFDREVAARNVAELFHANPTEVELAFVNEIMHDSGLQNQLETGLVSEAEFAEAIRKSFPGTMDPIDDAAILRAISDMFTPIETMTDVLGRVRQTGMPIGILSNTCQAHWSWVRSQSYGVLQGPFDVEVVSYEARSMKPDRMIYEVAEARARDINQAKPEEILFVDDREENVMAARQYGWNAEVCWGGATAEEVLVRYGVLPECRLITEPLGMSS</sequence>
<dbReference type="Pfam" id="PF00702">
    <property type="entry name" value="Hydrolase"/>
    <property type="match status" value="1"/>
</dbReference>
<evidence type="ECO:0000313" key="2">
    <source>
        <dbReference type="Proteomes" id="UP000316213"/>
    </source>
</evidence>
<dbReference type="SUPFAM" id="SSF56784">
    <property type="entry name" value="HAD-like"/>
    <property type="match status" value="1"/>
</dbReference>
<protein>
    <submittedName>
        <fullName evidence="1">(S)-2-haloacid dehalogenase</fullName>
        <ecNumber evidence="1">3.8.1.2</ecNumber>
    </submittedName>
</protein>
<proteinExistence type="predicted"/>
<dbReference type="EC" id="3.8.1.2" evidence="1"/>
<evidence type="ECO:0000313" key="1">
    <source>
        <dbReference type="EMBL" id="TWU03108.1"/>
    </source>
</evidence>
<reference evidence="1 2" key="1">
    <citation type="submission" date="2019-02" db="EMBL/GenBank/DDBJ databases">
        <title>Deep-cultivation of Planctomycetes and their phenomic and genomic characterization uncovers novel biology.</title>
        <authorList>
            <person name="Wiegand S."/>
            <person name="Jogler M."/>
            <person name="Boedeker C."/>
            <person name="Pinto D."/>
            <person name="Vollmers J."/>
            <person name="Rivas-Marin E."/>
            <person name="Kohn T."/>
            <person name="Peeters S.H."/>
            <person name="Heuer A."/>
            <person name="Rast P."/>
            <person name="Oberbeckmann S."/>
            <person name="Bunk B."/>
            <person name="Jeske O."/>
            <person name="Meyerdierks A."/>
            <person name="Storesund J.E."/>
            <person name="Kallscheuer N."/>
            <person name="Luecker S."/>
            <person name="Lage O.M."/>
            <person name="Pohl T."/>
            <person name="Merkel B.J."/>
            <person name="Hornburger P."/>
            <person name="Mueller R.-W."/>
            <person name="Bruemmer F."/>
            <person name="Labrenz M."/>
            <person name="Spormann A.M."/>
            <person name="Op Den Camp H."/>
            <person name="Overmann J."/>
            <person name="Amann R."/>
            <person name="Jetten M.S.M."/>
            <person name="Mascher T."/>
            <person name="Medema M.H."/>
            <person name="Devos D.P."/>
            <person name="Kaster A.-K."/>
            <person name="Ovreas L."/>
            <person name="Rohde M."/>
            <person name="Galperin M.Y."/>
            <person name="Jogler C."/>
        </authorList>
    </citation>
    <scope>NUCLEOTIDE SEQUENCE [LARGE SCALE GENOMIC DNA]</scope>
    <source>
        <strain evidence="1 2">Pla100</strain>
    </source>
</reference>
<dbReference type="EMBL" id="SJPM01000001">
    <property type="protein sequence ID" value="TWU03108.1"/>
    <property type="molecule type" value="Genomic_DNA"/>
</dbReference>
<dbReference type="SFLD" id="SFLDG01129">
    <property type="entry name" value="C1.5:_HAD__Beta-PGM__Phosphata"/>
    <property type="match status" value="1"/>
</dbReference>
<dbReference type="InterPro" id="IPR023198">
    <property type="entry name" value="PGP-like_dom2"/>
</dbReference>
<dbReference type="PANTHER" id="PTHR43611:SF3">
    <property type="entry name" value="FLAVIN MONONUCLEOTIDE HYDROLASE 1, CHLOROPLATIC"/>
    <property type="match status" value="1"/>
</dbReference>
<gene>
    <name evidence="1" type="primary">hadL</name>
    <name evidence="1" type="ORF">Pla100_00260</name>
</gene>
<dbReference type="Proteomes" id="UP000316213">
    <property type="component" value="Unassembled WGS sequence"/>
</dbReference>
<keyword evidence="1" id="KW-0378">Hydrolase</keyword>
<dbReference type="SFLD" id="SFLDS00003">
    <property type="entry name" value="Haloacid_Dehalogenase"/>
    <property type="match status" value="1"/>
</dbReference>
<dbReference type="PRINTS" id="PR00413">
    <property type="entry name" value="HADHALOGNASE"/>
</dbReference>
<dbReference type="AlphaFoldDB" id="A0A5C6AU39"/>
<dbReference type="Gene3D" id="3.40.50.1000">
    <property type="entry name" value="HAD superfamily/HAD-like"/>
    <property type="match status" value="1"/>
</dbReference>